<organism evidence="2 3">
    <name type="scientific">Dichotomopilus funicola</name>
    <dbReference type="NCBI Taxonomy" id="1934379"/>
    <lineage>
        <taxon>Eukaryota</taxon>
        <taxon>Fungi</taxon>
        <taxon>Dikarya</taxon>
        <taxon>Ascomycota</taxon>
        <taxon>Pezizomycotina</taxon>
        <taxon>Sordariomycetes</taxon>
        <taxon>Sordariomycetidae</taxon>
        <taxon>Sordariales</taxon>
        <taxon>Chaetomiaceae</taxon>
        <taxon>Dichotomopilus</taxon>
    </lineage>
</organism>
<protein>
    <recommendedName>
        <fullName evidence="4">Protein kinase domain-containing protein</fullName>
    </recommendedName>
</protein>
<proteinExistence type="predicted"/>
<evidence type="ECO:0008006" key="4">
    <source>
        <dbReference type="Google" id="ProtNLM"/>
    </source>
</evidence>
<reference evidence="2" key="2">
    <citation type="submission" date="2023-05" db="EMBL/GenBank/DDBJ databases">
        <authorList>
            <consortium name="Lawrence Berkeley National Laboratory"/>
            <person name="Steindorff A."/>
            <person name="Hensen N."/>
            <person name="Bonometti L."/>
            <person name="Westerberg I."/>
            <person name="Brannstrom I.O."/>
            <person name="Guillou S."/>
            <person name="Cros-Aarteil S."/>
            <person name="Calhoun S."/>
            <person name="Haridas S."/>
            <person name="Kuo A."/>
            <person name="Mondo S."/>
            <person name="Pangilinan J."/>
            <person name="Riley R."/>
            <person name="Labutti K."/>
            <person name="Andreopoulos B."/>
            <person name="Lipzen A."/>
            <person name="Chen C."/>
            <person name="Yanf M."/>
            <person name="Daum C."/>
            <person name="Ng V."/>
            <person name="Clum A."/>
            <person name="Ohm R."/>
            <person name="Martin F."/>
            <person name="Silar P."/>
            <person name="Natvig D."/>
            <person name="Lalanne C."/>
            <person name="Gautier V."/>
            <person name="Ament-Velasquez S.L."/>
            <person name="Kruys A."/>
            <person name="Hutchinson M.I."/>
            <person name="Powell A.J."/>
            <person name="Barry K."/>
            <person name="Miller A.N."/>
            <person name="Grigoriev I.V."/>
            <person name="Debuchy R."/>
            <person name="Gladieux P."/>
            <person name="Thoren M.H."/>
            <person name="Johannesson H."/>
        </authorList>
    </citation>
    <scope>NUCLEOTIDE SEQUENCE</scope>
    <source>
        <strain evidence="2">CBS 141.50</strain>
    </source>
</reference>
<accession>A0AAN6V080</accession>
<evidence type="ECO:0000256" key="1">
    <source>
        <dbReference type="SAM" id="MobiDB-lite"/>
    </source>
</evidence>
<feature type="region of interest" description="Disordered" evidence="1">
    <location>
        <begin position="295"/>
        <end position="318"/>
    </location>
</feature>
<evidence type="ECO:0000313" key="2">
    <source>
        <dbReference type="EMBL" id="KAK4142315.1"/>
    </source>
</evidence>
<keyword evidence="3" id="KW-1185">Reference proteome</keyword>
<sequence>MFTILHNRRVRTGQAGYAYLFTTESGTSYLFNRPLFSGSQSHVQLVTNTLTHELTVQKVSKLRPVLQTADNLTKVPEDNEIRIVHLLNDLAQHPVNPLPKLTPRWTTLISHENAAVTKQGPSSLPLRTEHVRVSYWKLCNGGDLATLASDWAGGLIPGIAPGHLFPVCVVALCIAQVCETLHFMYHAGAETIYHGDLHATNIFLHFTSNNTSTHNHGLPDFYLGDFGWATTASEDQAYSATWHKEYQYKYICTSDLPYPMDGFVKPQPAPGTQDPDERRRWDVGRFLEALNLTWIDPNNPHQPRPKTQPTPTTQPPTPQATALQTLLKTFSTLNTHEITLATHSPTSRPPSLLPLINQAHQLAHDAFTIEQHNPSLQAFLAWGRARAAQALGVRPFVFGAGEGAEEKEIRVARAEVYGDACVAGPWRVVEAVE</sequence>
<dbReference type="RefSeq" id="XP_062635686.1">
    <property type="nucleotide sequence ID" value="XM_062777685.1"/>
</dbReference>
<dbReference type="Gene3D" id="1.10.510.10">
    <property type="entry name" value="Transferase(Phosphotransferase) domain 1"/>
    <property type="match status" value="1"/>
</dbReference>
<evidence type="ECO:0000313" key="3">
    <source>
        <dbReference type="Proteomes" id="UP001302676"/>
    </source>
</evidence>
<feature type="compositionally biased region" description="Pro residues" evidence="1">
    <location>
        <begin position="300"/>
        <end position="318"/>
    </location>
</feature>
<dbReference type="AlphaFoldDB" id="A0AAN6V080"/>
<dbReference type="SUPFAM" id="SSF56112">
    <property type="entry name" value="Protein kinase-like (PK-like)"/>
    <property type="match status" value="1"/>
</dbReference>
<dbReference type="InterPro" id="IPR011009">
    <property type="entry name" value="Kinase-like_dom_sf"/>
</dbReference>
<dbReference type="Proteomes" id="UP001302676">
    <property type="component" value="Unassembled WGS sequence"/>
</dbReference>
<dbReference type="GeneID" id="87814298"/>
<dbReference type="EMBL" id="MU853599">
    <property type="protein sequence ID" value="KAK4142315.1"/>
    <property type="molecule type" value="Genomic_DNA"/>
</dbReference>
<name>A0AAN6V080_9PEZI</name>
<reference evidence="2" key="1">
    <citation type="journal article" date="2023" name="Mol. Phylogenet. Evol.">
        <title>Genome-scale phylogeny and comparative genomics of the fungal order Sordariales.</title>
        <authorList>
            <person name="Hensen N."/>
            <person name="Bonometti L."/>
            <person name="Westerberg I."/>
            <person name="Brannstrom I.O."/>
            <person name="Guillou S."/>
            <person name="Cros-Aarteil S."/>
            <person name="Calhoun S."/>
            <person name="Haridas S."/>
            <person name="Kuo A."/>
            <person name="Mondo S."/>
            <person name="Pangilinan J."/>
            <person name="Riley R."/>
            <person name="LaButti K."/>
            <person name="Andreopoulos B."/>
            <person name="Lipzen A."/>
            <person name="Chen C."/>
            <person name="Yan M."/>
            <person name="Daum C."/>
            <person name="Ng V."/>
            <person name="Clum A."/>
            <person name="Steindorff A."/>
            <person name="Ohm R.A."/>
            <person name="Martin F."/>
            <person name="Silar P."/>
            <person name="Natvig D.O."/>
            <person name="Lalanne C."/>
            <person name="Gautier V."/>
            <person name="Ament-Velasquez S.L."/>
            <person name="Kruys A."/>
            <person name="Hutchinson M.I."/>
            <person name="Powell A.J."/>
            <person name="Barry K."/>
            <person name="Miller A.N."/>
            <person name="Grigoriev I.V."/>
            <person name="Debuchy R."/>
            <person name="Gladieux P."/>
            <person name="Hiltunen Thoren M."/>
            <person name="Johannesson H."/>
        </authorList>
    </citation>
    <scope>NUCLEOTIDE SEQUENCE</scope>
    <source>
        <strain evidence="2">CBS 141.50</strain>
    </source>
</reference>
<comment type="caution">
    <text evidence="2">The sequence shown here is derived from an EMBL/GenBank/DDBJ whole genome shotgun (WGS) entry which is preliminary data.</text>
</comment>
<gene>
    <name evidence="2" type="ORF">C8A04DRAFT_13381</name>
</gene>